<keyword evidence="1" id="KW-0472">Membrane</keyword>
<evidence type="ECO:0000313" key="2">
    <source>
        <dbReference type="EMBL" id="KKS13752.1"/>
    </source>
</evidence>
<dbReference type="EMBL" id="LCBQ01000009">
    <property type="protein sequence ID" value="KKS13752.1"/>
    <property type="molecule type" value="Genomic_DNA"/>
</dbReference>
<proteinExistence type="predicted"/>
<organism evidence="2 3">
    <name type="scientific">Candidatus Yanofskybacteria bacterium GW2011_GWA1_41_6</name>
    <dbReference type="NCBI Taxonomy" id="1619020"/>
    <lineage>
        <taxon>Bacteria</taxon>
        <taxon>Candidatus Yanofskyibacteriota</taxon>
    </lineage>
</organism>
<keyword evidence="1" id="KW-0812">Transmembrane</keyword>
<dbReference type="Proteomes" id="UP000034380">
    <property type="component" value="Unassembled WGS sequence"/>
</dbReference>
<feature type="transmembrane region" description="Helical" evidence="1">
    <location>
        <begin position="84"/>
        <end position="105"/>
    </location>
</feature>
<keyword evidence="1" id="KW-1133">Transmembrane helix</keyword>
<reference evidence="2 3" key="1">
    <citation type="journal article" date="2015" name="Nature">
        <title>rRNA introns, odd ribosomes, and small enigmatic genomes across a large radiation of phyla.</title>
        <authorList>
            <person name="Brown C.T."/>
            <person name="Hug L.A."/>
            <person name="Thomas B.C."/>
            <person name="Sharon I."/>
            <person name="Castelle C.J."/>
            <person name="Singh A."/>
            <person name="Wilkins M.J."/>
            <person name="Williams K.H."/>
            <person name="Banfield J.F."/>
        </authorList>
    </citation>
    <scope>NUCLEOTIDE SEQUENCE [LARGE SCALE GENOMIC DNA]</scope>
</reference>
<evidence type="ECO:0000256" key="1">
    <source>
        <dbReference type="SAM" id="Phobius"/>
    </source>
</evidence>
<name>A0A0G0WNV3_9BACT</name>
<protein>
    <submittedName>
        <fullName evidence="2">Uncharacterized protein</fullName>
    </submittedName>
</protein>
<evidence type="ECO:0000313" key="3">
    <source>
        <dbReference type="Proteomes" id="UP000034380"/>
    </source>
</evidence>
<dbReference type="AlphaFoldDB" id="A0A0G0WNV3"/>
<comment type="caution">
    <text evidence="2">The sequence shown here is derived from an EMBL/GenBank/DDBJ whole genome shotgun (WGS) entry which is preliminary data.</text>
</comment>
<accession>A0A0G0WNV3</accession>
<feature type="transmembrane region" description="Helical" evidence="1">
    <location>
        <begin position="60"/>
        <end position="78"/>
    </location>
</feature>
<gene>
    <name evidence="2" type="ORF">UU70_C0009G0002</name>
</gene>
<sequence length="158" mass="17468">MIASTHLAVGAAAGLAIQRCLSLDTSDPEKLFWSFAAGFASHLVLDALPHKEYSINGVRLWPVLLLEIGIVFALVLSSKNSLPLNLLLFLGMAGGALPDVIELVYDYMFKWPWLNNLGRVIHLSHYGSQNYAGYVFNFYFQIILALLSVVFVRIKPAS</sequence>
<feature type="transmembrane region" description="Helical" evidence="1">
    <location>
        <begin position="131"/>
        <end position="154"/>
    </location>
</feature>